<protein>
    <submittedName>
        <fullName evidence="2">Uncharacterized protein</fullName>
    </submittedName>
</protein>
<dbReference type="HOGENOM" id="CLU_1932336_0_0_1"/>
<sequence length="76" mass="8901">VSHCTWPTIIFSLITFNSFGLYCLLFSFLSILVSIFFIVSTFIFAPFSFIFTSVMVILPVFWRWCLNMFPRPDLNS</sequence>
<evidence type="ECO:0000256" key="1">
    <source>
        <dbReference type="SAM" id="Phobius"/>
    </source>
</evidence>
<feature type="transmembrane region" description="Helical" evidence="1">
    <location>
        <begin position="45"/>
        <end position="66"/>
    </location>
</feature>
<dbReference type="Proteomes" id="UP000013456">
    <property type="component" value="Unassembled WGS sequence"/>
</dbReference>
<gene>
    <name evidence="2" type="ORF">EGK_00001</name>
</gene>
<feature type="transmembrane region" description="Helical" evidence="1">
    <location>
        <begin position="19"/>
        <end position="39"/>
    </location>
</feature>
<feature type="non-terminal residue" evidence="2">
    <location>
        <position position="76"/>
    </location>
</feature>
<feature type="non-terminal residue" evidence="2">
    <location>
        <position position="1"/>
    </location>
</feature>
<dbReference type="AlphaFoldDB" id="G8F242"/>
<proteinExistence type="predicted"/>
<keyword evidence="1" id="KW-0812">Transmembrane</keyword>
<dbReference type="EMBL" id="JH302706">
    <property type="protein sequence ID" value="EHH25691.1"/>
    <property type="molecule type" value="Genomic_DNA"/>
</dbReference>
<reference evidence="2 3" key="1">
    <citation type="journal article" date="2011" name="Nat. Biotechnol.">
        <title>Genome sequencing and comparison of two nonhuman primate animal models, the cynomolgus and Chinese rhesus macaques.</title>
        <authorList>
            <person name="Yan G."/>
            <person name="Zhang G."/>
            <person name="Fang X."/>
            <person name="Zhang Y."/>
            <person name="Li C."/>
            <person name="Ling F."/>
            <person name="Cooper D.N."/>
            <person name="Li Q."/>
            <person name="Li Y."/>
            <person name="van Gool A.J."/>
            <person name="Du H."/>
            <person name="Chen J."/>
            <person name="Chen R."/>
            <person name="Zhang P."/>
            <person name="Huang Z."/>
            <person name="Thompson J.R."/>
            <person name="Meng Y."/>
            <person name="Bai Y."/>
            <person name="Wang J."/>
            <person name="Zhuo M."/>
            <person name="Wang T."/>
            <person name="Huang Y."/>
            <person name="Wei L."/>
            <person name="Li J."/>
            <person name="Wang Z."/>
            <person name="Hu H."/>
            <person name="Yang P."/>
            <person name="Le L."/>
            <person name="Stenson P.D."/>
            <person name="Li B."/>
            <person name="Liu X."/>
            <person name="Ball E.V."/>
            <person name="An N."/>
            <person name="Huang Q."/>
            <person name="Zhang Y."/>
            <person name="Fan W."/>
            <person name="Zhang X."/>
            <person name="Li Y."/>
            <person name="Wang W."/>
            <person name="Katze M.G."/>
            <person name="Su B."/>
            <person name="Nielsen R."/>
            <person name="Yang H."/>
            <person name="Wang J."/>
            <person name="Wang X."/>
            <person name="Wang J."/>
        </authorList>
    </citation>
    <scope>NUCLEOTIDE SEQUENCE [LARGE SCALE GENOMIC DNA]</scope>
    <source>
        <strain evidence="2 3">CR-5</strain>
    </source>
</reference>
<accession>G8F242</accession>
<evidence type="ECO:0000313" key="2">
    <source>
        <dbReference type="EMBL" id="EHH25691.1"/>
    </source>
</evidence>
<organism evidence="2 3">
    <name type="scientific">Macaca mulatta</name>
    <name type="common">Rhesus macaque</name>
    <dbReference type="NCBI Taxonomy" id="9544"/>
    <lineage>
        <taxon>Eukaryota</taxon>
        <taxon>Metazoa</taxon>
        <taxon>Chordata</taxon>
        <taxon>Craniata</taxon>
        <taxon>Vertebrata</taxon>
        <taxon>Euteleostomi</taxon>
        <taxon>Mammalia</taxon>
        <taxon>Eutheria</taxon>
        <taxon>Euarchontoglires</taxon>
        <taxon>Primates</taxon>
        <taxon>Haplorrhini</taxon>
        <taxon>Catarrhini</taxon>
        <taxon>Cercopithecidae</taxon>
        <taxon>Cercopithecinae</taxon>
        <taxon>Macaca</taxon>
    </lineage>
</organism>
<name>G8F242_MACMU</name>
<keyword evidence="1" id="KW-0472">Membrane</keyword>
<evidence type="ECO:0000313" key="3">
    <source>
        <dbReference type="Proteomes" id="UP000013456"/>
    </source>
</evidence>
<keyword evidence="1" id="KW-1133">Transmembrane helix</keyword>